<dbReference type="SMART" id="SM00028">
    <property type="entry name" value="TPR"/>
    <property type="match status" value="7"/>
</dbReference>
<keyword evidence="2 3" id="KW-0802">TPR repeat</keyword>
<dbReference type="Pfam" id="PF13176">
    <property type="entry name" value="TPR_7"/>
    <property type="match status" value="1"/>
</dbReference>
<dbReference type="Proteomes" id="UP000218542">
    <property type="component" value="Unassembled WGS sequence"/>
</dbReference>
<feature type="compositionally biased region" description="Basic and acidic residues" evidence="4">
    <location>
        <begin position="552"/>
        <end position="565"/>
    </location>
</feature>
<evidence type="ECO:0000256" key="1">
    <source>
        <dbReference type="ARBA" id="ARBA00022737"/>
    </source>
</evidence>
<reference evidence="7" key="1">
    <citation type="journal article" date="2017" name="Environ. Microbiol. Rep.">
        <title>Genetic Diversity of Marine Anaerobic Ammonium-Oxidizing Bacteria as Revealed by Genomic and Proteomic Analyses of 'Candidatus Scalindua japonica'.</title>
        <authorList>
            <person name="Oshiki M."/>
            <person name="Mizuto K."/>
            <person name="Kimura Z."/>
            <person name="Kindaichi T."/>
            <person name="Satoh H."/>
            <person name="Okabe S."/>
        </authorList>
    </citation>
    <scope>NUCLEOTIDE SEQUENCE [LARGE SCALE GENOMIC DNA]</scope>
    <source>
        <strain evidence="7">husup-a2</strain>
    </source>
</reference>
<dbReference type="Pfam" id="PF13424">
    <property type="entry name" value="TPR_12"/>
    <property type="match status" value="2"/>
</dbReference>
<keyword evidence="1" id="KW-0677">Repeat</keyword>
<evidence type="ECO:0000313" key="7">
    <source>
        <dbReference type="Proteomes" id="UP000218542"/>
    </source>
</evidence>
<evidence type="ECO:0000256" key="2">
    <source>
        <dbReference type="ARBA" id="ARBA00022803"/>
    </source>
</evidence>
<dbReference type="Pfam" id="PF13374">
    <property type="entry name" value="TPR_10"/>
    <property type="match status" value="1"/>
</dbReference>
<dbReference type="Gene3D" id="1.25.40.10">
    <property type="entry name" value="Tetratricopeptide repeat domain"/>
    <property type="match status" value="3"/>
</dbReference>
<feature type="transmembrane region" description="Helical" evidence="5">
    <location>
        <begin position="12"/>
        <end position="33"/>
    </location>
</feature>
<keyword evidence="5" id="KW-0812">Transmembrane</keyword>
<feature type="repeat" description="TPR" evidence="3">
    <location>
        <begin position="459"/>
        <end position="492"/>
    </location>
</feature>
<dbReference type="PANTHER" id="PTHR45641:SF1">
    <property type="entry name" value="AAA+ ATPASE DOMAIN-CONTAINING PROTEIN"/>
    <property type="match status" value="1"/>
</dbReference>
<proteinExistence type="predicted"/>
<evidence type="ECO:0000256" key="3">
    <source>
        <dbReference type="PROSITE-ProRule" id="PRU00339"/>
    </source>
</evidence>
<gene>
    <name evidence="6" type="ORF">SCALIN_C14_0077</name>
</gene>
<evidence type="ECO:0000256" key="5">
    <source>
        <dbReference type="SAM" id="Phobius"/>
    </source>
</evidence>
<name>A0A286TYB9_9BACT</name>
<protein>
    <submittedName>
        <fullName evidence="6">Tetratricopeptide</fullName>
    </submittedName>
</protein>
<keyword evidence="7" id="KW-1185">Reference proteome</keyword>
<dbReference type="PROSITE" id="PS50005">
    <property type="entry name" value="TPR"/>
    <property type="match status" value="6"/>
</dbReference>
<comment type="caution">
    <text evidence="6">The sequence shown here is derived from an EMBL/GenBank/DDBJ whole genome shotgun (WGS) entry which is preliminary data.</text>
</comment>
<sequence>MKAESHSIRKNVNQIILSMLISSGFLLSALVFLQNISLAKQTPESKIVSLKAHGKLKKAMDSIDKYIGSCRTNETYSWGYNEKGCIFTLMGEYTKAIYAYQESLRFSEGASDDFITLMNMGNLQHSLGDYSDAISYYDEAIIRMDRNDPRVHWLKMHVAWSGFYLSRGDTMTLKQVYKETKPTLHIIENKLNSFNKGKAYSLASKIAYQLGKYNNAIKLSKKYAKKNRDSAMLNLAANLLYLKREEEANRVFRKVNLRDVDKALLALWYWLNGDEKQAKINLEGYSNDAEKEKAWKLIRNDEILPYDMWKEARKQKWFIAMIGPLTTEYSNASTYRNNLGAAWKAKGNYDKAIEYYEKALKSDLKTFGEDHPNVATYRNNLGATWKAKGEYDKAIDFYEMALDSDLKNFGENHPKVATRWNNLGEALRAKGEYDKAIGYYEKALNSDLKSFGENHPNIASYRNNLGVAWNAKGEHDKAIDYFEKALKSDLKTFGENHSNVATYRNNLGTALNAKGEYSKAIEYLEKSLSVIQVRLGSDHPYTKTLKTNLRLAKEEKPEQEGELKHTTAPTSIKKN</sequence>
<feature type="repeat" description="TPR" evidence="3">
    <location>
        <begin position="501"/>
        <end position="534"/>
    </location>
</feature>
<dbReference type="InterPro" id="IPR019734">
    <property type="entry name" value="TPR_rpt"/>
</dbReference>
<dbReference type="OrthoDB" id="6111975at2"/>
<feature type="repeat" description="TPR" evidence="3">
    <location>
        <begin position="375"/>
        <end position="408"/>
    </location>
</feature>
<feature type="repeat" description="TPR" evidence="3">
    <location>
        <begin position="417"/>
        <end position="450"/>
    </location>
</feature>
<dbReference type="PANTHER" id="PTHR45641">
    <property type="entry name" value="TETRATRICOPEPTIDE REPEAT PROTEIN (AFU_ORTHOLOGUE AFUA_6G03870)"/>
    <property type="match status" value="1"/>
</dbReference>
<keyword evidence="5" id="KW-1133">Transmembrane helix</keyword>
<dbReference type="PRINTS" id="PR00381">
    <property type="entry name" value="KINESINLIGHT"/>
</dbReference>
<feature type="repeat" description="TPR" evidence="3">
    <location>
        <begin position="114"/>
        <end position="147"/>
    </location>
</feature>
<accession>A0A286TYB9</accession>
<organism evidence="6 7">
    <name type="scientific">Candidatus Scalindua japonica</name>
    <dbReference type="NCBI Taxonomy" id="1284222"/>
    <lineage>
        <taxon>Bacteria</taxon>
        <taxon>Pseudomonadati</taxon>
        <taxon>Planctomycetota</taxon>
        <taxon>Candidatus Brocadiia</taxon>
        <taxon>Candidatus Brocadiales</taxon>
        <taxon>Candidatus Scalinduaceae</taxon>
        <taxon>Candidatus Scalindua</taxon>
    </lineage>
</organism>
<keyword evidence="5" id="KW-0472">Membrane</keyword>
<evidence type="ECO:0000313" key="6">
    <source>
        <dbReference type="EMBL" id="GAX60811.1"/>
    </source>
</evidence>
<dbReference type="SUPFAM" id="SSF48452">
    <property type="entry name" value="TPR-like"/>
    <property type="match status" value="2"/>
</dbReference>
<dbReference type="EMBL" id="BAOS01000014">
    <property type="protein sequence ID" value="GAX60811.1"/>
    <property type="molecule type" value="Genomic_DNA"/>
</dbReference>
<dbReference type="AlphaFoldDB" id="A0A286TYB9"/>
<evidence type="ECO:0000256" key="4">
    <source>
        <dbReference type="SAM" id="MobiDB-lite"/>
    </source>
</evidence>
<dbReference type="InterPro" id="IPR011990">
    <property type="entry name" value="TPR-like_helical_dom_sf"/>
</dbReference>
<dbReference type="RefSeq" id="WP_096894208.1">
    <property type="nucleotide sequence ID" value="NZ_BAOS01000014.1"/>
</dbReference>
<feature type="repeat" description="TPR" evidence="3">
    <location>
        <begin position="333"/>
        <end position="366"/>
    </location>
</feature>
<feature type="region of interest" description="Disordered" evidence="4">
    <location>
        <begin position="552"/>
        <end position="575"/>
    </location>
</feature>
<dbReference type="PROSITE" id="PS50293">
    <property type="entry name" value="TPR_REGION"/>
    <property type="match status" value="2"/>
</dbReference>